<dbReference type="SUPFAM" id="SSF69917">
    <property type="entry name" value="OMPT-like"/>
    <property type="match status" value="1"/>
</dbReference>
<dbReference type="Pfam" id="PF01278">
    <property type="entry name" value="Omptin"/>
    <property type="match status" value="1"/>
</dbReference>
<sequence length="315" mass="34135">MKRVITGFAVTSCLLVAATPSLAAANNASYSSDDGNFFFFAGLGLANIKAHAFVYDGDHKNSQLNWESKGMTLFTVGVDAQIDNDWSLKGSVKVGTGGTGHMVDYDWASPGHDDWSHRSIHPLTELDHYVAGAIQLDRIIYGNETSSMAVGAGVQYTDLKWTAYGGSGIYTEERFRDTPVAWPDWEKSISYRQQIPIGFVSLSGEHVLGDLTISGGLQTGLSFGIKYTDDHWLRGLRFHGDIDPAPTIGATFDLNYAVTPAASIYLSGSFEQVFRSHGDMQIDDTSKGTSSAWEKDAVGANFQSMSISLGLKATF</sequence>
<gene>
    <name evidence="3" type="ORF">BA011_22695</name>
</gene>
<dbReference type="InterPro" id="IPR053724">
    <property type="entry name" value="OMP_A26_sf"/>
</dbReference>
<dbReference type="GO" id="GO:0004190">
    <property type="term" value="F:aspartic-type endopeptidase activity"/>
    <property type="evidence" value="ECO:0007669"/>
    <property type="project" value="InterPro"/>
</dbReference>
<dbReference type="Proteomes" id="UP000092691">
    <property type="component" value="Chromosome"/>
</dbReference>
<dbReference type="EMBL" id="CP016286">
    <property type="protein sequence ID" value="ANP88265.1"/>
    <property type="molecule type" value="Genomic_DNA"/>
</dbReference>
<keyword evidence="3" id="KW-0645">Protease</keyword>
<evidence type="ECO:0000313" key="4">
    <source>
        <dbReference type="Proteomes" id="UP000092691"/>
    </source>
</evidence>
<evidence type="ECO:0000313" key="3">
    <source>
        <dbReference type="EMBL" id="ANP88265.1"/>
    </source>
</evidence>
<evidence type="ECO:0000256" key="1">
    <source>
        <dbReference type="PIRSR" id="PIRSR001522-1"/>
    </source>
</evidence>
<feature type="active site" evidence="1">
    <location>
        <position position="229"/>
    </location>
</feature>
<dbReference type="InterPro" id="IPR000036">
    <property type="entry name" value="Peptidase_A26_omptin"/>
</dbReference>
<dbReference type="GO" id="GO:0006508">
    <property type="term" value="P:proteolysis"/>
    <property type="evidence" value="ECO:0007669"/>
    <property type="project" value="UniProtKB-KW"/>
</dbReference>
<dbReference type="InterPro" id="IPR020080">
    <property type="entry name" value="OM_adhesin/peptidase_omptin"/>
</dbReference>
<dbReference type="PIRSF" id="PIRSF001522">
    <property type="entry name" value="Peptidase_A26"/>
    <property type="match status" value="1"/>
</dbReference>
<feature type="signal peptide" evidence="2">
    <location>
        <begin position="1"/>
        <end position="23"/>
    </location>
</feature>
<organism evidence="3 4">
    <name type="scientific">Rhizobium leguminosarum</name>
    <dbReference type="NCBI Taxonomy" id="384"/>
    <lineage>
        <taxon>Bacteria</taxon>
        <taxon>Pseudomonadati</taxon>
        <taxon>Pseudomonadota</taxon>
        <taxon>Alphaproteobacteria</taxon>
        <taxon>Hyphomicrobiales</taxon>
        <taxon>Rhizobiaceae</taxon>
        <taxon>Rhizobium/Agrobacterium group</taxon>
        <taxon>Rhizobium</taxon>
    </lineage>
</organism>
<proteinExistence type="predicted"/>
<name>A0A1B1CER3_RHILE</name>
<feature type="active site" evidence="1">
    <location>
        <position position="106"/>
    </location>
</feature>
<feature type="active site" evidence="1">
    <location>
        <position position="104"/>
    </location>
</feature>
<evidence type="ECO:0000256" key="2">
    <source>
        <dbReference type="SAM" id="SignalP"/>
    </source>
</evidence>
<keyword evidence="2" id="KW-0732">Signal</keyword>
<dbReference type="GO" id="GO:0009279">
    <property type="term" value="C:cell outer membrane"/>
    <property type="evidence" value="ECO:0007669"/>
    <property type="project" value="InterPro"/>
</dbReference>
<dbReference type="Gene3D" id="2.40.128.90">
    <property type="entry name" value="OMPT-like"/>
    <property type="match status" value="1"/>
</dbReference>
<protein>
    <submittedName>
        <fullName evidence="3">Outer membrane protease</fullName>
    </submittedName>
</protein>
<reference evidence="3 4" key="1">
    <citation type="submission" date="2016-06" db="EMBL/GenBank/DDBJ databases">
        <title>Microsymbionts genomes from the relict species Vavilovia formosa.</title>
        <authorList>
            <person name="Chirak E."/>
            <person name="Kimeklis A."/>
            <person name="Andronov E."/>
        </authorList>
    </citation>
    <scope>NUCLEOTIDE SEQUENCE [LARGE SCALE GENOMIC DNA]</scope>
    <source>
        <strain evidence="3 4">Vaf10</strain>
    </source>
</reference>
<accession>A0A1B1CER3</accession>
<keyword evidence="3" id="KW-0378">Hydrolase</keyword>
<feature type="active site" evidence="1">
    <location>
        <position position="231"/>
    </location>
</feature>
<dbReference type="PRINTS" id="PR00482">
    <property type="entry name" value="OMPTIN"/>
</dbReference>
<dbReference type="AlphaFoldDB" id="A0A1B1CER3"/>
<feature type="chain" id="PRO_5008520916" evidence="2">
    <location>
        <begin position="24"/>
        <end position="315"/>
    </location>
</feature>